<feature type="region of interest" description="Disordered" evidence="1">
    <location>
        <begin position="681"/>
        <end position="747"/>
    </location>
</feature>
<protein>
    <recommendedName>
        <fullName evidence="2">BTB domain-containing protein</fullName>
    </recommendedName>
</protein>
<evidence type="ECO:0000256" key="1">
    <source>
        <dbReference type="SAM" id="MobiDB-lite"/>
    </source>
</evidence>
<dbReference type="InterPro" id="IPR000210">
    <property type="entry name" value="BTB/POZ_dom"/>
</dbReference>
<evidence type="ECO:0000313" key="3">
    <source>
        <dbReference type="EMBL" id="CAJ1370655.1"/>
    </source>
</evidence>
<dbReference type="SUPFAM" id="SSF55874">
    <property type="entry name" value="ATPase domain of HSP90 chaperone/DNA topoisomerase II/histidine kinase"/>
    <property type="match status" value="1"/>
</dbReference>
<dbReference type="InterPro" id="IPR036890">
    <property type="entry name" value="HATPase_C_sf"/>
</dbReference>
<dbReference type="PANTHER" id="PTHR15600:SF42">
    <property type="entry name" value="SACSIN"/>
    <property type="match status" value="1"/>
</dbReference>
<sequence length="1562" mass="171934">MALPWVEFAQKEDLTVRLGNILHDYAFGPGVFRELLQNADDAKARRFALLADDSFHSGHAGARNPSPTGLLDQRLAAWQGPAVLAYNDASFSDADFEGIRRVGASVKKEDHSKIGRYGLGFNATYHLTDVVSFVSRERLCIFDPHRAHLPSDLPGLQLTLTADTRAQYSAQLEPFDAAEACVDGAGTLFRLPLRTPELAAKSAICKQAHSFQDALAILREFLASAGELLLFLQYVEELEVYVRQAPGWKCLGSAKIQMACAAASERLRKERRMLHNLVEEEVRARRTGFILPIEILGDADGGSRLAVWLVTLRAEPAQCIEAPPGHHVPNFRMAAVALPLLQGAGSETDAFGQAYCFLPLSMATGLNAHVSANFALTANRRDLWRRSDDEASSESSFRAAWNEALLEGTCPKAYCDCMELYAALALGAEPPFPTDLDLPHPISVQSMWAVWPSTGLGHFSEIPRLVSQELVARDAKVFLDADANFLSAKSALLYPDARYSKLDASLRAAISRLCLAGRRRRVVQVPEALCELLDIKGVTWLQPQSLSNMLKGLDTKVSAQEADCLVDYLLSGGSGPLSLLHGLTLCPLLSGKLGTFWPAGEQTPEYMWSEDPSMQELVNKEFVDPSSGTFALLKPRVANSRLNLRLLNSRALPSLVESVLPAAWRHKREVKLLADGSICVDDAPNPTCQPTPKLQKVPKPKVQKQNLRYESRKRSGYEDWDDYDDEEDYPENAPAQKCPPAPDFSETKPMVSVNKESELEVVVRKCVLLWKLAEDVSDKGSNPVQHLQDFPCIPVIAERVGVRLVSMQGAAGLLSVEDFASEEVKVLADFGVLLARPGPRLRTALGVHRSAALAALTKAVERSKSKPPLKQRWHLGLKDMRLDLDKALPLKRLVSSIALRGTRKDMERSLALPIFETCGPFAVPMLPGTCVITPSAEWDAWLEPHVGDFLISWTETAKTTLREFGIQRSPLPEFLARVCAPRAGLFDQELSLAFLEAVASLGAALWKKNGVQKDLAAIATACEAAPVVVFPNRRCRCCDLVDPADADLQEMLPDFAMLPPPEYCSPVVLSVLRRAGLKSLADEDVFLTAARHIEENSGSDAFAGGALLKQLAARFQSLKWTSRSFTSLSRLRIFPAVACQGAYPPKAASSTMTVALDSPCTLFQHAPIAFTQLTLLHPSFNQWPKPLLQRFGALKDPPPLPVVVANLIEVARRWKEAEAAETAETATRQGIVEKHLAALKSMSTRSHATQTGVQHSLCTIKFLVLHDGSLVSPCETFDALHDGRAESSDEDTDGLASKAAKSSKKARWGLPQYLRPYRRLLLGIAGPAVQSVQQLPTIYVQPAPSNPVPDFIQASLNRPELADVIFVVDPLGSPRMLYAHRLVLAAASEHFHAAFSTYAEAAEARCRVELPDWVLARPMLWMLAYLYQGYDAAKAQQVAFRLGQDEHHGPGLSFRRSNRRQLVDSEMGEDMCCLLRLSEFYQLDHLKQWVENELCKLLVPESLIALSTHAYFCNARQLLRVCVYHLRQKYGELVGIEDWEDLEPAIKELVLAGVAPTATDAA</sequence>
<dbReference type="InterPro" id="IPR058210">
    <property type="entry name" value="SACS/Nov_dom"/>
</dbReference>
<dbReference type="SMART" id="SM00225">
    <property type="entry name" value="BTB"/>
    <property type="match status" value="1"/>
</dbReference>
<feature type="compositionally biased region" description="Acidic residues" evidence="1">
    <location>
        <begin position="718"/>
        <end position="730"/>
    </location>
</feature>
<dbReference type="Pfam" id="PF25794">
    <property type="entry name" value="SACS"/>
    <property type="match status" value="1"/>
</dbReference>
<evidence type="ECO:0000259" key="2">
    <source>
        <dbReference type="PROSITE" id="PS50097"/>
    </source>
</evidence>
<reference evidence="3" key="1">
    <citation type="submission" date="2023-08" db="EMBL/GenBank/DDBJ databases">
        <authorList>
            <person name="Chen Y."/>
            <person name="Shah S."/>
            <person name="Dougan E. K."/>
            <person name="Thang M."/>
            <person name="Chan C."/>
        </authorList>
    </citation>
    <scope>NUCLEOTIDE SEQUENCE</scope>
</reference>
<dbReference type="GO" id="GO:0030544">
    <property type="term" value="F:Hsp70 protein binding"/>
    <property type="evidence" value="ECO:0007669"/>
    <property type="project" value="TreeGrafter"/>
</dbReference>
<dbReference type="PANTHER" id="PTHR15600">
    <property type="entry name" value="SACSIN"/>
    <property type="match status" value="1"/>
</dbReference>
<gene>
    <name evidence="3" type="ORF">EVOR1521_LOCUS1178</name>
</gene>
<dbReference type="PROSITE" id="PS50097">
    <property type="entry name" value="BTB"/>
    <property type="match status" value="1"/>
</dbReference>
<dbReference type="SUPFAM" id="SSF54695">
    <property type="entry name" value="POZ domain"/>
    <property type="match status" value="1"/>
</dbReference>
<feature type="compositionally biased region" description="Basic and acidic residues" evidence="1">
    <location>
        <begin position="707"/>
        <end position="717"/>
    </location>
</feature>
<dbReference type="EMBL" id="CAUJNA010000031">
    <property type="protein sequence ID" value="CAJ1370655.1"/>
    <property type="molecule type" value="Genomic_DNA"/>
</dbReference>
<dbReference type="Pfam" id="PF00651">
    <property type="entry name" value="BTB"/>
    <property type="match status" value="1"/>
</dbReference>
<dbReference type="Gene3D" id="3.30.710.10">
    <property type="entry name" value="Potassium Channel Kv1.1, Chain A"/>
    <property type="match status" value="1"/>
</dbReference>
<name>A0AA36HK39_9DINO</name>
<dbReference type="InterPro" id="IPR011333">
    <property type="entry name" value="SKP1/BTB/POZ_sf"/>
</dbReference>
<proteinExistence type="predicted"/>
<feature type="domain" description="BTB" evidence="2">
    <location>
        <begin position="1362"/>
        <end position="1429"/>
    </location>
</feature>
<evidence type="ECO:0000313" key="4">
    <source>
        <dbReference type="Proteomes" id="UP001178507"/>
    </source>
</evidence>
<dbReference type="NCBIfam" id="NF047352">
    <property type="entry name" value="P_loop_sacsin"/>
    <property type="match status" value="1"/>
</dbReference>
<organism evidence="3 4">
    <name type="scientific">Effrenium voratum</name>
    <dbReference type="NCBI Taxonomy" id="2562239"/>
    <lineage>
        <taxon>Eukaryota</taxon>
        <taxon>Sar</taxon>
        <taxon>Alveolata</taxon>
        <taxon>Dinophyceae</taxon>
        <taxon>Suessiales</taxon>
        <taxon>Symbiodiniaceae</taxon>
        <taxon>Effrenium</taxon>
    </lineage>
</organism>
<accession>A0AA36HK39</accession>
<keyword evidence="4" id="KW-1185">Reference proteome</keyword>
<dbReference type="InterPro" id="IPR052972">
    <property type="entry name" value="Sacsin_chaperone_reg"/>
</dbReference>
<dbReference type="Proteomes" id="UP001178507">
    <property type="component" value="Unassembled WGS sequence"/>
</dbReference>
<comment type="caution">
    <text evidence="3">The sequence shown here is derived from an EMBL/GenBank/DDBJ whole genome shotgun (WGS) entry which is preliminary data.</text>
</comment>